<evidence type="ECO:0000313" key="1">
    <source>
        <dbReference type="EMBL" id="PWK57855.1"/>
    </source>
</evidence>
<organism evidence="1 2">
    <name type="scientific">Silicimonas algicola</name>
    <dbReference type="NCBI Taxonomy" id="1826607"/>
    <lineage>
        <taxon>Bacteria</taxon>
        <taxon>Pseudomonadati</taxon>
        <taxon>Pseudomonadota</taxon>
        <taxon>Alphaproteobacteria</taxon>
        <taxon>Rhodobacterales</taxon>
        <taxon>Paracoccaceae</taxon>
    </lineage>
</organism>
<gene>
    <name evidence="1" type="ORF">C8D95_102504</name>
</gene>
<dbReference type="EMBL" id="QGGV01000002">
    <property type="protein sequence ID" value="PWK57855.1"/>
    <property type="molecule type" value="Genomic_DNA"/>
</dbReference>
<protein>
    <submittedName>
        <fullName evidence="1">Uncharacterized protein</fullName>
    </submittedName>
</protein>
<dbReference type="AlphaFoldDB" id="A0A316GCB7"/>
<sequence>MEHLDEDDWARILFALRHFRHNDEFLTTTDRVTAILDRTR</sequence>
<reference evidence="1 2" key="1">
    <citation type="submission" date="2018-05" db="EMBL/GenBank/DDBJ databases">
        <title>Genomic Encyclopedia of Type Strains, Phase IV (KMG-IV): sequencing the most valuable type-strain genomes for metagenomic binning, comparative biology and taxonomic classification.</title>
        <authorList>
            <person name="Goeker M."/>
        </authorList>
    </citation>
    <scope>NUCLEOTIDE SEQUENCE [LARGE SCALE GENOMIC DNA]</scope>
    <source>
        <strain evidence="1 2">DSM 103371</strain>
    </source>
</reference>
<dbReference type="RefSeq" id="WP_277601021.1">
    <property type="nucleotide sequence ID" value="NZ_CP034588.1"/>
</dbReference>
<accession>A0A316GCB7</accession>
<evidence type="ECO:0000313" key="2">
    <source>
        <dbReference type="Proteomes" id="UP000245390"/>
    </source>
</evidence>
<keyword evidence="2" id="KW-1185">Reference proteome</keyword>
<name>A0A316GCB7_9RHOB</name>
<proteinExistence type="predicted"/>
<comment type="caution">
    <text evidence="1">The sequence shown here is derived from an EMBL/GenBank/DDBJ whole genome shotgun (WGS) entry which is preliminary data.</text>
</comment>
<dbReference type="Proteomes" id="UP000245390">
    <property type="component" value="Unassembled WGS sequence"/>
</dbReference>